<feature type="region of interest" description="Disordered" evidence="1">
    <location>
        <begin position="555"/>
        <end position="579"/>
    </location>
</feature>
<evidence type="ECO:0000256" key="1">
    <source>
        <dbReference type="SAM" id="MobiDB-lite"/>
    </source>
</evidence>
<feature type="region of interest" description="Disordered" evidence="1">
    <location>
        <begin position="717"/>
        <end position="738"/>
    </location>
</feature>
<accession>A0A8S1E715</accession>
<dbReference type="AlphaFoldDB" id="A0A8S1E715"/>
<feature type="compositionally biased region" description="Polar residues" evidence="1">
    <location>
        <begin position="785"/>
        <end position="811"/>
    </location>
</feature>
<feature type="compositionally biased region" description="Low complexity" evidence="1">
    <location>
        <begin position="842"/>
        <end position="854"/>
    </location>
</feature>
<proteinExistence type="predicted"/>
<gene>
    <name evidence="2" type="ORF">CBOVIS_LOCUS2671</name>
</gene>
<evidence type="ECO:0000313" key="3">
    <source>
        <dbReference type="Proteomes" id="UP000494206"/>
    </source>
</evidence>
<protein>
    <submittedName>
        <fullName evidence="2">Uncharacterized protein</fullName>
    </submittedName>
</protein>
<feature type="compositionally biased region" description="Low complexity" evidence="1">
    <location>
        <begin position="898"/>
        <end position="909"/>
    </location>
</feature>
<dbReference type="EMBL" id="CADEPM010000002">
    <property type="protein sequence ID" value="CAB3399572.1"/>
    <property type="molecule type" value="Genomic_DNA"/>
</dbReference>
<feature type="region of interest" description="Disordered" evidence="1">
    <location>
        <begin position="620"/>
        <end position="648"/>
    </location>
</feature>
<name>A0A8S1E715_9PELO</name>
<feature type="compositionally biased region" description="Polar residues" evidence="1">
    <location>
        <begin position="210"/>
        <end position="223"/>
    </location>
</feature>
<sequence length="947" mass="106180">MGKEKEETFALSLPRKKGISLSDFYRSATLRPKKRQTAIATINRLSVSSLSSRLAMPPNAQNAPMNNRHSVKAVPMPMVPLSTIEHLNGSSVLLCVPFIFGTLVMDYFRGAQFRDFNISIRTIREAMRSLSGFFFRRRENQDYRRRNMDARISVSRSNRRENADALAILKSELRAHQLIWHDKSYRGRKFKKEMDDILEKSEDDQDETSDASTTISAESLKNCQSRRETQVSVSPFTFKTKTKVGSEKLCNIKASVEKFTGQWNRSKHDSQFTNLPFKVEEQDDIFAEKNADAILKLYEDYAESLKATPMNASFPLNDGNAIKSVSHSVNTDTCDGYKNVALYEEAQPAKMAMNRARRQTRVIVWNDENNQDSEVHTDYVSNLPEVSMAKFELERLRIDHPVGNIYKPLKGFGAAPMKSSTSSSQEAVDALLENIENKRIQYAMPLYNTPKISEKMSQPSPKGRLKHKVHRFKNDEVSSYKLYEIEDNVNSSLVGSNVFPTPKKSEVNPTRESKIFGHANNTEICKSKRFSERRQTQIIAPPGGRVYPIDCKPPLPFKKAPQMSKQQSSAKDARSVNPPSRRQIYENIEYFRQLVVPPDDHQKKASTFTMHAYESVPVDGPISKASRTSQHATQTLPQKPLPPLRTTSLDIYSRRRASSAVFPSTIRENIPISQRTRFSEIPAKVVSTGFQPNRSATPSSKFLERQEAIALQTFSRNPTAVESHSFSTQPATSPSSRFVSTQFGAIRQRFPTPQTSTLSTRYSAIPDAAFSPRFRAELESAPRSRFSSNEDLQQKSRSTSSPARLTSNLRTASLPPRAPSRPCKVILPPKLPSIPRSVNLHTSSPSPSETTLSTNADVFPSSRASASPNHEVRNDINRNSSGALSSFGRAPSGLSDASSDSNNGNRRMNSMSQSTFVTYGTDTASMLNSGRSNATHNVKVNLNEIWL</sequence>
<reference evidence="2 3" key="1">
    <citation type="submission" date="2020-04" db="EMBL/GenBank/DDBJ databases">
        <authorList>
            <person name="Laetsch R D."/>
            <person name="Stevens L."/>
            <person name="Kumar S."/>
            <person name="Blaxter L. M."/>
        </authorList>
    </citation>
    <scope>NUCLEOTIDE SEQUENCE [LARGE SCALE GENOMIC DNA]</scope>
</reference>
<feature type="region of interest" description="Disordered" evidence="1">
    <location>
        <begin position="199"/>
        <end position="226"/>
    </location>
</feature>
<dbReference type="Proteomes" id="UP000494206">
    <property type="component" value="Unassembled WGS sequence"/>
</dbReference>
<keyword evidence="3" id="KW-1185">Reference proteome</keyword>
<organism evidence="2 3">
    <name type="scientific">Caenorhabditis bovis</name>
    <dbReference type="NCBI Taxonomy" id="2654633"/>
    <lineage>
        <taxon>Eukaryota</taxon>
        <taxon>Metazoa</taxon>
        <taxon>Ecdysozoa</taxon>
        <taxon>Nematoda</taxon>
        <taxon>Chromadorea</taxon>
        <taxon>Rhabditida</taxon>
        <taxon>Rhabditina</taxon>
        <taxon>Rhabditomorpha</taxon>
        <taxon>Rhabditoidea</taxon>
        <taxon>Rhabditidae</taxon>
        <taxon>Peloderinae</taxon>
        <taxon>Caenorhabditis</taxon>
    </lineage>
</organism>
<comment type="caution">
    <text evidence="2">The sequence shown here is derived from an EMBL/GenBank/DDBJ whole genome shotgun (WGS) entry which is preliminary data.</text>
</comment>
<evidence type="ECO:0000313" key="2">
    <source>
        <dbReference type="EMBL" id="CAB3399572.1"/>
    </source>
</evidence>
<feature type="region of interest" description="Disordered" evidence="1">
    <location>
        <begin position="780"/>
        <end position="909"/>
    </location>
</feature>